<organism evidence="7 8">
    <name type="scientific">Metarhizium robertsii</name>
    <dbReference type="NCBI Taxonomy" id="568076"/>
    <lineage>
        <taxon>Eukaryota</taxon>
        <taxon>Fungi</taxon>
        <taxon>Dikarya</taxon>
        <taxon>Ascomycota</taxon>
        <taxon>Pezizomycotina</taxon>
        <taxon>Sordariomycetes</taxon>
        <taxon>Hypocreomycetidae</taxon>
        <taxon>Hypocreales</taxon>
        <taxon>Clavicipitaceae</taxon>
        <taxon>Metarhizium</taxon>
    </lineage>
</organism>
<evidence type="ECO:0000256" key="4">
    <source>
        <dbReference type="RuleBase" id="RU000454"/>
    </source>
</evidence>
<dbReference type="HOGENOM" id="CLU_013253_0_3_1"/>
<feature type="active site" evidence="3">
    <location>
        <position position="56"/>
    </location>
</feature>
<dbReference type="InterPro" id="IPR001969">
    <property type="entry name" value="Aspartic_peptidase_AS"/>
</dbReference>
<evidence type="ECO:0000256" key="1">
    <source>
        <dbReference type="ARBA" id="ARBA00007447"/>
    </source>
</evidence>
<dbReference type="GO" id="GO:0004190">
    <property type="term" value="F:aspartic-type endopeptidase activity"/>
    <property type="evidence" value="ECO:0007669"/>
    <property type="project" value="UniProtKB-KW"/>
</dbReference>
<keyword evidence="5" id="KW-0732">Signal</keyword>
<dbReference type="PROSITE" id="PS51767">
    <property type="entry name" value="PEPTIDASE_A1"/>
    <property type="match status" value="1"/>
</dbReference>
<feature type="signal peptide" evidence="5">
    <location>
        <begin position="1"/>
        <end position="22"/>
    </location>
</feature>
<feature type="domain" description="Peptidase A1" evidence="6">
    <location>
        <begin position="38"/>
        <end position="344"/>
    </location>
</feature>
<reference evidence="7 8" key="1">
    <citation type="submission" date="2014-02" db="EMBL/GenBank/DDBJ databases">
        <title>The genome sequence of the entomopathogenic fungus Metarhizium robertsii ARSEF 2575.</title>
        <authorList>
            <person name="Giuliano Garisto Donzelli B."/>
            <person name="Roe B.A."/>
            <person name="Macmil S.L."/>
            <person name="Krasnoff S.B."/>
            <person name="Gibson D.M."/>
        </authorList>
    </citation>
    <scope>NUCLEOTIDE SEQUENCE [LARGE SCALE GENOMIC DNA]</scope>
    <source>
        <strain evidence="7 8">ARSEF 2575</strain>
    </source>
</reference>
<evidence type="ECO:0000313" key="8">
    <source>
        <dbReference type="Proteomes" id="UP000030151"/>
    </source>
</evidence>
<dbReference type="eggNOG" id="KOG1339">
    <property type="taxonomic scope" value="Eukaryota"/>
</dbReference>
<dbReference type="Pfam" id="PF00026">
    <property type="entry name" value="Asp"/>
    <property type="match status" value="1"/>
</dbReference>
<name>A0A014QSH5_9HYPO</name>
<evidence type="ECO:0000313" key="7">
    <source>
        <dbReference type="EMBL" id="EXU95768.1"/>
    </source>
</evidence>
<dbReference type="PRINTS" id="PR00792">
    <property type="entry name" value="PEPSIN"/>
</dbReference>
<dbReference type="InterPro" id="IPR001461">
    <property type="entry name" value="Aspartic_peptidase_A1"/>
</dbReference>
<dbReference type="Gene3D" id="2.40.70.10">
    <property type="entry name" value="Acid Proteases"/>
    <property type="match status" value="2"/>
</dbReference>
<dbReference type="InterPro" id="IPR021109">
    <property type="entry name" value="Peptidase_aspartic_dom_sf"/>
</dbReference>
<evidence type="ECO:0000256" key="3">
    <source>
        <dbReference type="PIRSR" id="PIRSR601461-1"/>
    </source>
</evidence>
<keyword evidence="4" id="KW-0378">Hydrolase</keyword>
<protein>
    <submittedName>
        <fullName evidence="7">Peptidase A1family protein</fullName>
    </submittedName>
</protein>
<dbReference type="InterPro" id="IPR033121">
    <property type="entry name" value="PEPTIDASE_A1"/>
</dbReference>
<keyword evidence="4" id="KW-0645">Protease</keyword>
<evidence type="ECO:0000256" key="5">
    <source>
        <dbReference type="SAM" id="SignalP"/>
    </source>
</evidence>
<evidence type="ECO:0000259" key="6">
    <source>
        <dbReference type="PROSITE" id="PS51767"/>
    </source>
</evidence>
<feature type="active site" evidence="3">
    <location>
        <position position="239"/>
    </location>
</feature>
<dbReference type="AlphaFoldDB" id="A0A014QSH5"/>
<dbReference type="PANTHER" id="PTHR47966:SF2">
    <property type="entry name" value="ASPERGILLOPEPSIN-1-RELATED"/>
    <property type="match status" value="1"/>
</dbReference>
<dbReference type="PROSITE" id="PS00141">
    <property type="entry name" value="ASP_PROTEASE"/>
    <property type="match status" value="1"/>
</dbReference>
<dbReference type="PANTHER" id="PTHR47966">
    <property type="entry name" value="BETA-SITE APP-CLEAVING ENZYME, ISOFORM A-RELATED"/>
    <property type="match status" value="1"/>
</dbReference>
<accession>A0A014QSH5</accession>
<dbReference type="OrthoDB" id="2747330at2759"/>
<gene>
    <name evidence="7" type="ORF">X797_011167</name>
</gene>
<dbReference type="EMBL" id="JELW01000066">
    <property type="protein sequence ID" value="EXU95768.1"/>
    <property type="molecule type" value="Genomic_DNA"/>
</dbReference>
<comment type="caution">
    <text evidence="7">The sequence shown here is derived from an EMBL/GenBank/DDBJ whole genome shotgun (WGS) entry which is preliminary data.</text>
</comment>
<dbReference type="Proteomes" id="UP000030151">
    <property type="component" value="Unassembled WGS sequence"/>
</dbReference>
<keyword evidence="2 4" id="KW-0064">Aspartyl protease</keyword>
<dbReference type="SUPFAM" id="SSF50630">
    <property type="entry name" value="Acid proteases"/>
    <property type="match status" value="1"/>
</dbReference>
<dbReference type="GO" id="GO:0006508">
    <property type="term" value="P:proteolysis"/>
    <property type="evidence" value="ECO:0007669"/>
    <property type="project" value="UniProtKB-KW"/>
</dbReference>
<feature type="chain" id="PRO_5001473904" evidence="5">
    <location>
        <begin position="23"/>
        <end position="347"/>
    </location>
</feature>
<evidence type="ECO:0000256" key="2">
    <source>
        <dbReference type="ARBA" id="ARBA00022750"/>
    </source>
</evidence>
<comment type="similarity">
    <text evidence="1 4">Belongs to the peptidase A1 family.</text>
</comment>
<proteinExistence type="inferred from homology"/>
<sequence length="347" mass="37344">MPSLKTLAFASISLSAVEVAASTFSLAAEPIPGKVNEFVVEVELGTPPQKLPLVPDTGSTDFWVYSTDTGSGWNNHKLWDIAKSTTARNLTGYTWKIQYGTGNADGTNIYEDVVTLGGVPFPKQAIESASRSDYNVDPKISGIFGLEFRPDQTGVNQAGEHVKTWSSTHINSLDQPLFTSHFKFNGGGSLDFGFIDNTKYTGSITYTPVTHDQHWMFNSTGYKIGDDPAQVLELQAVADTGSSAIFVPDAVAKAYYRKVPTSSGGGNFQYSFKCGNPLPDFSFNVENTVITIPGKYLDLGPTGLPQNGFCLSAIQRGKTTIFGTPALQAAFVVYDVGNRRLGFAPSA</sequence>